<dbReference type="EMBL" id="FLQX01000113">
    <property type="protein sequence ID" value="SBT06968.1"/>
    <property type="molecule type" value="Genomic_DNA"/>
</dbReference>
<feature type="binding site" description="axial binding residue" evidence="14">
    <location>
        <position position="143"/>
    </location>
    <ligand>
        <name>heme</name>
        <dbReference type="ChEBI" id="CHEBI:30413"/>
        <label>3</label>
    </ligand>
    <ligandPart>
        <name>Fe</name>
        <dbReference type="ChEBI" id="CHEBI:18248"/>
    </ligandPart>
</feature>
<dbReference type="Proteomes" id="UP000199169">
    <property type="component" value="Unassembled WGS sequence"/>
</dbReference>
<proteinExistence type="inferred from homology"/>
<feature type="binding site" description="axial binding residue" evidence="14">
    <location>
        <position position="83"/>
    </location>
    <ligand>
        <name>heme</name>
        <dbReference type="ChEBI" id="CHEBI:30413"/>
        <label>2</label>
    </ligand>
    <ligandPart>
        <name>Fe</name>
        <dbReference type="ChEBI" id="CHEBI:18248"/>
    </ligandPart>
</feature>
<dbReference type="Gene3D" id="1.10.3820.10">
    <property type="entry name" value="Di-heme elbow motif domain"/>
    <property type="match status" value="1"/>
</dbReference>
<keyword evidence="3 12" id="KW-0813">Transport</keyword>
<dbReference type="PIRSF" id="PIRSF000013">
    <property type="entry name" value="4_hem_cytochrm_NapC"/>
    <property type="match status" value="1"/>
</dbReference>
<evidence type="ECO:0000256" key="1">
    <source>
        <dbReference type="ARBA" id="ARBA00004162"/>
    </source>
</evidence>
<dbReference type="InterPro" id="IPR038266">
    <property type="entry name" value="NapC/NirT_cytc_sf"/>
</dbReference>
<dbReference type="Pfam" id="PF03264">
    <property type="entry name" value="Cytochrom_NNT"/>
    <property type="match status" value="1"/>
</dbReference>
<dbReference type="GO" id="GO:0005886">
    <property type="term" value="C:plasma membrane"/>
    <property type="evidence" value="ECO:0007669"/>
    <property type="project" value="UniProtKB-SubCell"/>
</dbReference>
<feature type="binding site" description="axial binding residue" evidence="14">
    <location>
        <position position="175"/>
    </location>
    <ligand>
        <name>heme</name>
        <dbReference type="ChEBI" id="CHEBI:30413"/>
        <label>4</label>
    </ligand>
    <ligandPart>
        <name>Fe</name>
        <dbReference type="ChEBI" id="CHEBI:18248"/>
    </ligandPart>
</feature>
<dbReference type="RefSeq" id="WP_186407442.1">
    <property type="nucleotide sequence ID" value="NZ_FLQX01000113.1"/>
</dbReference>
<feature type="binding site" description="covalent" evidence="13">
    <location>
        <position position="142"/>
    </location>
    <ligand>
        <name>heme</name>
        <dbReference type="ChEBI" id="CHEBI:30413"/>
        <label>3</label>
    </ligand>
</feature>
<feature type="binding site" description="covalent" evidence="13">
    <location>
        <position position="139"/>
    </location>
    <ligand>
        <name>heme</name>
        <dbReference type="ChEBI" id="CHEBI:30413"/>
        <label>4</label>
    </ligand>
</feature>
<keyword evidence="4" id="KW-1003">Cell membrane</keyword>
<evidence type="ECO:0000313" key="16">
    <source>
        <dbReference type="EMBL" id="SBT06968.1"/>
    </source>
</evidence>
<sequence length="197" mass="22622">MKSLWQRFREQRPWARLLELEALFLMLIGGLLGAGGKISLEQTNTLEFCTSCHEMRDNNFEEYRHTVHARNRTGVKATCSDCHVPHEFVDTMIRKLMAANDVFQHFAGRIDTQEKFEEHRLELAKRVWLRMRESDSRECRNCHDVKAMAPEMQGRTAQKQHQKLANGGKTCIDCHYGIAHKEPAGGLEPQDATATGQ</sequence>
<dbReference type="PANTHER" id="PTHR30333:SF1">
    <property type="entry name" value="CYTOCHROME C-TYPE PROTEIN NAPC"/>
    <property type="match status" value="1"/>
</dbReference>
<feature type="binding site" description="covalent" evidence="13">
    <location>
        <position position="171"/>
    </location>
    <ligand>
        <name>heme</name>
        <dbReference type="ChEBI" id="CHEBI:30413"/>
        <label>4</label>
    </ligand>
</feature>
<keyword evidence="6" id="KW-0812">Transmembrane</keyword>
<keyword evidence="17" id="KW-1185">Reference proteome</keyword>
<feature type="binding site" description="covalent" evidence="13">
    <location>
        <position position="79"/>
    </location>
    <ligand>
        <name>heme</name>
        <dbReference type="ChEBI" id="CHEBI:30413"/>
        <label>2</label>
    </ligand>
</feature>
<reference evidence="16 17" key="1">
    <citation type="submission" date="2016-06" db="EMBL/GenBank/DDBJ databases">
        <authorList>
            <person name="Kjaerup R.B."/>
            <person name="Dalgaard T.S."/>
            <person name="Juul-Madsen H.R."/>
        </authorList>
    </citation>
    <scope>NUCLEOTIDE SEQUENCE [LARGE SCALE GENOMIC DNA]</scope>
    <source>
        <strain evidence="16">3</strain>
    </source>
</reference>
<feature type="binding site" evidence="13">
    <location>
        <position position="101"/>
    </location>
    <ligand>
        <name>a menaquinol</name>
        <dbReference type="ChEBI" id="CHEBI:18151"/>
    </ligand>
</feature>
<evidence type="ECO:0000256" key="6">
    <source>
        <dbReference type="ARBA" id="ARBA00022692"/>
    </source>
</evidence>
<evidence type="ECO:0000259" key="15">
    <source>
        <dbReference type="Pfam" id="PF03264"/>
    </source>
</evidence>
<protein>
    <recommendedName>
        <fullName evidence="12">Cytochrome c-type protein</fullName>
    </recommendedName>
</protein>
<feature type="binding site" description="axial binding residue" evidence="14">
    <location>
        <position position="55"/>
    </location>
    <ligand>
        <name>heme</name>
        <dbReference type="ChEBI" id="CHEBI:30413"/>
        <label>1</label>
    </ligand>
    <ligandPart>
        <name>Fe</name>
        <dbReference type="ChEBI" id="CHEBI:18248"/>
    </ligandPart>
</feature>
<dbReference type="InterPro" id="IPR024717">
    <property type="entry name" value="NapC/NirT/NrfH"/>
</dbReference>
<organism evidence="16 17">
    <name type="scientific">Candidatus Accumulibacter aalborgensis</name>
    <dbReference type="NCBI Taxonomy" id="1860102"/>
    <lineage>
        <taxon>Bacteria</taxon>
        <taxon>Pseudomonadati</taxon>
        <taxon>Pseudomonadota</taxon>
        <taxon>Betaproteobacteria</taxon>
        <taxon>Candidatus Accumulibacter</taxon>
    </lineage>
</organism>
<feature type="binding site" description="axial binding residue" evidence="14">
    <location>
        <position position="180"/>
    </location>
    <ligand>
        <name>heme</name>
        <dbReference type="ChEBI" id="CHEBI:30413"/>
        <label>2</label>
    </ligand>
    <ligandPart>
        <name>Fe</name>
        <dbReference type="ChEBI" id="CHEBI:18248"/>
    </ligandPart>
</feature>
<evidence type="ECO:0000256" key="12">
    <source>
        <dbReference type="PIRNR" id="PIRNR000013"/>
    </source>
</evidence>
<dbReference type="InterPro" id="IPR036280">
    <property type="entry name" value="Multihaem_cyt_sf"/>
</dbReference>
<keyword evidence="5 12" id="KW-0349">Heme</keyword>
<feature type="binding site" description="covalent" evidence="13">
    <location>
        <position position="174"/>
    </location>
    <ligand>
        <name>heme</name>
        <dbReference type="ChEBI" id="CHEBI:30413"/>
        <label>4</label>
    </ligand>
</feature>
<dbReference type="GO" id="GO:0009061">
    <property type="term" value="P:anaerobic respiration"/>
    <property type="evidence" value="ECO:0007669"/>
    <property type="project" value="TreeGrafter"/>
</dbReference>
<feature type="domain" description="NapC/NirT cytochrome c N-terminal" evidence="15">
    <location>
        <begin position="24"/>
        <end position="183"/>
    </location>
</feature>
<keyword evidence="11" id="KW-0472">Membrane</keyword>
<comment type="subcellular location">
    <subcellularLocation>
        <location evidence="1">Cell membrane</location>
        <topology evidence="1">Single-pass membrane protein</topology>
    </subcellularLocation>
</comment>
<dbReference type="SUPFAM" id="SSF48695">
    <property type="entry name" value="Multiheme cytochromes"/>
    <property type="match status" value="1"/>
</dbReference>
<comment type="PTM">
    <text evidence="12">Binds 4 heme groups per subunit.</text>
</comment>
<dbReference type="STRING" id="1860102.ACCAA_370048"/>
<evidence type="ECO:0000256" key="2">
    <source>
        <dbReference type="ARBA" id="ARBA00007395"/>
    </source>
</evidence>
<keyword evidence="7 12" id="KW-0479">Metal-binding</keyword>
<evidence type="ECO:0000256" key="5">
    <source>
        <dbReference type="ARBA" id="ARBA00022617"/>
    </source>
</evidence>
<evidence type="ECO:0000256" key="10">
    <source>
        <dbReference type="ARBA" id="ARBA00023004"/>
    </source>
</evidence>
<dbReference type="InterPro" id="IPR005126">
    <property type="entry name" value="NapC/NirT_cyt_c_N"/>
</dbReference>
<evidence type="ECO:0000256" key="11">
    <source>
        <dbReference type="ARBA" id="ARBA00023136"/>
    </source>
</evidence>
<accession>A0A1A8XSQ9</accession>
<dbReference type="GO" id="GO:0020037">
    <property type="term" value="F:heme binding"/>
    <property type="evidence" value="ECO:0007669"/>
    <property type="project" value="InterPro"/>
</dbReference>
<feature type="binding site" description="covalent" evidence="13">
    <location>
        <position position="52"/>
    </location>
    <ligand>
        <name>heme</name>
        <dbReference type="ChEBI" id="CHEBI:30413"/>
        <label>1</label>
    </ligand>
</feature>
<evidence type="ECO:0000256" key="3">
    <source>
        <dbReference type="ARBA" id="ARBA00022448"/>
    </source>
</evidence>
<keyword evidence="8 12" id="KW-0249">Electron transport</keyword>
<evidence type="ECO:0000256" key="14">
    <source>
        <dbReference type="PIRSR" id="PIRSR000013-2"/>
    </source>
</evidence>
<name>A0A1A8XSQ9_9PROT</name>
<evidence type="ECO:0000256" key="13">
    <source>
        <dbReference type="PIRSR" id="PIRSR000013-1"/>
    </source>
</evidence>
<comment type="similarity">
    <text evidence="2">Belongs to the NapC/NirT/NrfH family.</text>
</comment>
<evidence type="ECO:0000256" key="8">
    <source>
        <dbReference type="ARBA" id="ARBA00022982"/>
    </source>
</evidence>
<dbReference type="FunFam" id="1.10.3820.10:FF:000001">
    <property type="entry name" value="Cytochrome c-type protein"/>
    <property type="match status" value="1"/>
</dbReference>
<evidence type="ECO:0000256" key="9">
    <source>
        <dbReference type="ARBA" id="ARBA00022989"/>
    </source>
</evidence>
<feature type="binding site" evidence="13">
    <location>
        <position position="82"/>
    </location>
    <ligand>
        <name>a menaquinol</name>
        <dbReference type="ChEBI" id="CHEBI:18151"/>
    </ligand>
</feature>
<evidence type="ECO:0000256" key="7">
    <source>
        <dbReference type="ARBA" id="ARBA00022723"/>
    </source>
</evidence>
<feature type="binding site" description="axial binding residue" evidence="14">
    <location>
        <position position="101"/>
    </location>
    <ligand>
        <name>heme</name>
        <dbReference type="ChEBI" id="CHEBI:30413"/>
        <label>1</label>
    </ligand>
    <ligandPart>
        <name>Fe</name>
        <dbReference type="ChEBI" id="CHEBI:18248"/>
    </ligandPart>
</feature>
<keyword evidence="10 12" id="KW-0408">Iron</keyword>
<keyword evidence="9" id="KW-1133">Transmembrane helix</keyword>
<evidence type="ECO:0000256" key="4">
    <source>
        <dbReference type="ARBA" id="ARBA00022475"/>
    </source>
</evidence>
<dbReference type="GO" id="GO:0009055">
    <property type="term" value="F:electron transfer activity"/>
    <property type="evidence" value="ECO:0007669"/>
    <property type="project" value="TreeGrafter"/>
</dbReference>
<gene>
    <name evidence="16" type="primary">napC</name>
    <name evidence="16" type="ORF">ACCAA_370048</name>
</gene>
<dbReference type="InterPro" id="IPR051174">
    <property type="entry name" value="Cytochrome_c-type_ET"/>
</dbReference>
<dbReference type="AlphaFoldDB" id="A0A1A8XSQ9"/>
<dbReference type="PANTHER" id="PTHR30333">
    <property type="entry name" value="CYTOCHROME C-TYPE PROTEIN"/>
    <property type="match status" value="1"/>
</dbReference>
<evidence type="ECO:0000313" key="17">
    <source>
        <dbReference type="Proteomes" id="UP000199169"/>
    </source>
</evidence>
<comment type="cofactor">
    <cofactor evidence="13">
        <name>heme</name>
        <dbReference type="ChEBI" id="CHEBI:30413"/>
    </cofactor>
    <text evidence="13">Binds 4 heme groups per subunit.</text>
</comment>
<feature type="binding site" description="covalent" evidence="13">
    <location>
        <position position="49"/>
    </location>
    <ligand>
        <name>heme</name>
        <dbReference type="ChEBI" id="CHEBI:30413"/>
        <label>1</label>
    </ligand>
</feature>
<dbReference type="GO" id="GO:0046872">
    <property type="term" value="F:metal ion binding"/>
    <property type="evidence" value="ECO:0007669"/>
    <property type="project" value="UniProtKB-KW"/>
</dbReference>
<dbReference type="GO" id="GO:0019333">
    <property type="term" value="P:denitrification pathway"/>
    <property type="evidence" value="ECO:0007669"/>
    <property type="project" value="InterPro"/>
</dbReference>